<accession>A0A9P6KIS4</accession>
<reference evidence="2" key="1">
    <citation type="journal article" date="2020" name="Mol. Plant Microbe Interact.">
        <title>Genome Sequence of the Biocontrol Agent Coniothyrium minitans strain Conio (IMI 134523).</title>
        <authorList>
            <person name="Patel D."/>
            <person name="Shittu T.A."/>
            <person name="Baroncelli R."/>
            <person name="Muthumeenakshi S."/>
            <person name="Osborne T.H."/>
            <person name="Janganan T.K."/>
            <person name="Sreenivasaprasad S."/>
        </authorList>
    </citation>
    <scope>NUCLEOTIDE SEQUENCE</scope>
    <source>
        <strain evidence="2">Conio</strain>
    </source>
</reference>
<evidence type="ECO:0000313" key="2">
    <source>
        <dbReference type="EMBL" id="KAF9728603.1"/>
    </source>
</evidence>
<evidence type="ECO:0000256" key="1">
    <source>
        <dbReference type="SAM" id="MobiDB-lite"/>
    </source>
</evidence>
<dbReference type="Proteomes" id="UP000756921">
    <property type="component" value="Unassembled WGS sequence"/>
</dbReference>
<evidence type="ECO:0000313" key="3">
    <source>
        <dbReference type="Proteomes" id="UP000756921"/>
    </source>
</evidence>
<proteinExistence type="predicted"/>
<feature type="region of interest" description="Disordered" evidence="1">
    <location>
        <begin position="1"/>
        <end position="97"/>
    </location>
</feature>
<gene>
    <name evidence="2" type="ORF">PMIN01_13431</name>
</gene>
<feature type="compositionally biased region" description="Polar residues" evidence="1">
    <location>
        <begin position="77"/>
        <end position="97"/>
    </location>
</feature>
<organism evidence="2 3">
    <name type="scientific">Paraphaeosphaeria minitans</name>
    <dbReference type="NCBI Taxonomy" id="565426"/>
    <lineage>
        <taxon>Eukaryota</taxon>
        <taxon>Fungi</taxon>
        <taxon>Dikarya</taxon>
        <taxon>Ascomycota</taxon>
        <taxon>Pezizomycotina</taxon>
        <taxon>Dothideomycetes</taxon>
        <taxon>Pleosporomycetidae</taxon>
        <taxon>Pleosporales</taxon>
        <taxon>Massarineae</taxon>
        <taxon>Didymosphaeriaceae</taxon>
        <taxon>Paraphaeosphaeria</taxon>
    </lineage>
</organism>
<keyword evidence="3" id="KW-1185">Reference proteome</keyword>
<protein>
    <submittedName>
        <fullName evidence="2">Uncharacterized protein</fullName>
    </submittedName>
</protein>
<feature type="compositionally biased region" description="Basic and acidic residues" evidence="1">
    <location>
        <begin position="10"/>
        <end position="22"/>
    </location>
</feature>
<name>A0A9P6KIS4_9PLEO</name>
<dbReference type="EMBL" id="WJXW01000019">
    <property type="protein sequence ID" value="KAF9728603.1"/>
    <property type="molecule type" value="Genomic_DNA"/>
</dbReference>
<dbReference type="AlphaFoldDB" id="A0A9P6KIS4"/>
<sequence length="156" mass="16557">MAGTKTAKRGRCEELGSAERRNGTLGSKKPKKAGKVAQADEVPRGRRGSDSQSLEPIVTGPGSSPINADRKTGGKTGQSEISTPKNGRNLPSQASNNVAWKQMPAEFLDDLESLDTALEFVQGTLGNQFSAIRNVTAALRRQITESDFLSLDTGGK</sequence>
<comment type="caution">
    <text evidence="2">The sequence shown here is derived from an EMBL/GenBank/DDBJ whole genome shotgun (WGS) entry which is preliminary data.</text>
</comment>